<name>A0A917H3N6_9BACI</name>
<dbReference type="EMBL" id="BMFR01000002">
    <property type="protein sequence ID" value="GGG66555.1"/>
    <property type="molecule type" value="Genomic_DNA"/>
</dbReference>
<accession>A0A917H3N6</accession>
<comment type="caution">
    <text evidence="1">The sequence shown here is derived from an EMBL/GenBank/DDBJ whole genome shotgun (WGS) entry which is preliminary data.</text>
</comment>
<protein>
    <recommendedName>
        <fullName evidence="3">Thioredoxin</fullName>
    </recommendedName>
</protein>
<evidence type="ECO:0000313" key="1">
    <source>
        <dbReference type="EMBL" id="GGG66555.1"/>
    </source>
</evidence>
<gene>
    <name evidence="1" type="ORF">GCM10011398_07770</name>
</gene>
<evidence type="ECO:0008006" key="3">
    <source>
        <dbReference type="Google" id="ProtNLM"/>
    </source>
</evidence>
<reference evidence="1" key="1">
    <citation type="journal article" date="2014" name="Int. J. Syst. Evol. Microbiol.">
        <title>Complete genome sequence of Corynebacterium casei LMG S-19264T (=DSM 44701T), isolated from a smear-ripened cheese.</title>
        <authorList>
            <consortium name="US DOE Joint Genome Institute (JGI-PGF)"/>
            <person name="Walter F."/>
            <person name="Albersmeier A."/>
            <person name="Kalinowski J."/>
            <person name="Ruckert C."/>
        </authorList>
    </citation>
    <scope>NUCLEOTIDE SEQUENCE</scope>
    <source>
        <strain evidence="1">CGMCC 1.12754</strain>
    </source>
</reference>
<reference evidence="1" key="2">
    <citation type="submission" date="2020-09" db="EMBL/GenBank/DDBJ databases">
        <authorList>
            <person name="Sun Q."/>
            <person name="Zhou Y."/>
        </authorList>
    </citation>
    <scope>NUCLEOTIDE SEQUENCE</scope>
    <source>
        <strain evidence="1">CGMCC 1.12754</strain>
    </source>
</reference>
<organism evidence="1 2">
    <name type="scientific">Virgibacillus oceani</name>
    <dbReference type="NCBI Taxonomy" id="1479511"/>
    <lineage>
        <taxon>Bacteria</taxon>
        <taxon>Bacillati</taxon>
        <taxon>Bacillota</taxon>
        <taxon>Bacilli</taxon>
        <taxon>Bacillales</taxon>
        <taxon>Bacillaceae</taxon>
        <taxon>Virgibacillus</taxon>
    </lineage>
</organism>
<dbReference type="SUPFAM" id="SSF52833">
    <property type="entry name" value="Thioredoxin-like"/>
    <property type="match status" value="1"/>
</dbReference>
<keyword evidence="2" id="KW-1185">Reference proteome</keyword>
<dbReference type="AlphaFoldDB" id="A0A917H3N6"/>
<dbReference type="InterPro" id="IPR036249">
    <property type="entry name" value="Thioredoxin-like_sf"/>
</dbReference>
<dbReference type="Proteomes" id="UP000622860">
    <property type="component" value="Unassembled WGS sequence"/>
</dbReference>
<proteinExistence type="predicted"/>
<sequence>MLDKIESVHNQEIFYEMNASLHPDFMHDNKVESVPCLMIKAGNEIKERIYAFKSIPNIYNYLLKYTPELFKD</sequence>
<evidence type="ECO:0000313" key="2">
    <source>
        <dbReference type="Proteomes" id="UP000622860"/>
    </source>
</evidence>